<dbReference type="InterPro" id="IPR026371">
    <property type="entry name" value="PGF_CTERM"/>
</dbReference>
<feature type="domain" description="DUF7827" evidence="16">
    <location>
        <begin position="212"/>
        <end position="324"/>
    </location>
</feature>
<evidence type="ECO:0000313" key="18">
    <source>
        <dbReference type="Proteomes" id="UP001595945"/>
    </source>
</evidence>
<dbReference type="Pfam" id="PF18204">
    <property type="entry name" value="PGF-CTERM"/>
    <property type="match status" value="1"/>
</dbReference>
<evidence type="ECO:0000256" key="12">
    <source>
        <dbReference type="ARBA" id="ARBA00023180"/>
    </source>
</evidence>
<evidence type="ECO:0000256" key="5">
    <source>
        <dbReference type="ARBA" id="ARBA00022512"/>
    </source>
</evidence>
<dbReference type="GO" id="GO:0030115">
    <property type="term" value="C:S-layer"/>
    <property type="evidence" value="ECO:0007669"/>
    <property type="project" value="UniProtKB-SubCell"/>
</dbReference>
<reference evidence="17 18" key="1">
    <citation type="journal article" date="2019" name="Int. J. Syst. Evol. Microbiol.">
        <title>The Global Catalogue of Microorganisms (GCM) 10K type strain sequencing project: providing services to taxonomists for standard genome sequencing and annotation.</title>
        <authorList>
            <consortium name="The Broad Institute Genomics Platform"/>
            <consortium name="The Broad Institute Genome Sequencing Center for Infectious Disease"/>
            <person name="Wu L."/>
            <person name="Ma J."/>
        </authorList>
    </citation>
    <scope>NUCLEOTIDE SEQUENCE [LARGE SCALE GENOMIC DNA]</scope>
    <source>
        <strain evidence="17 18">XZYJ18</strain>
    </source>
</reference>
<keyword evidence="10 14" id="KW-1133">Transmembrane helix</keyword>
<evidence type="ECO:0000256" key="9">
    <source>
        <dbReference type="ARBA" id="ARBA00022729"/>
    </source>
</evidence>
<proteinExistence type="inferred from homology"/>
<keyword evidence="7" id="KW-0701">S-layer</keyword>
<dbReference type="NCBIfam" id="TIGR04207">
    <property type="entry name" value="halo_sig_pep"/>
    <property type="match status" value="1"/>
</dbReference>
<dbReference type="EMBL" id="JBHSHT010000001">
    <property type="protein sequence ID" value="MFC4823556.1"/>
    <property type="molecule type" value="Genomic_DNA"/>
</dbReference>
<dbReference type="InterPro" id="IPR026452">
    <property type="entry name" value="Surf_glycop_sig_pep"/>
</dbReference>
<evidence type="ECO:0000256" key="14">
    <source>
        <dbReference type="SAM" id="Phobius"/>
    </source>
</evidence>
<accession>A0ABD5PYJ7</accession>
<evidence type="ECO:0000256" key="2">
    <source>
        <dbReference type="ARBA" id="ARBA00004237"/>
    </source>
</evidence>
<keyword evidence="5" id="KW-0134">Cell wall</keyword>
<keyword evidence="8 14" id="KW-0812">Transmembrane</keyword>
<evidence type="ECO:0000313" key="17">
    <source>
        <dbReference type="EMBL" id="MFC4823556.1"/>
    </source>
</evidence>
<dbReference type="AlphaFoldDB" id="A0ABD5PYJ7"/>
<keyword evidence="6" id="KW-0964">Secreted</keyword>
<dbReference type="NCBIfam" id="TIGR04126">
    <property type="entry name" value="PGF_CTERM"/>
    <property type="match status" value="1"/>
</dbReference>
<dbReference type="NCBIfam" id="NF045517">
    <property type="entry name" value="halo_surf_dom"/>
    <property type="match status" value="1"/>
</dbReference>
<evidence type="ECO:0000256" key="1">
    <source>
        <dbReference type="ARBA" id="ARBA00004236"/>
    </source>
</evidence>
<evidence type="ECO:0000256" key="10">
    <source>
        <dbReference type="ARBA" id="ARBA00022989"/>
    </source>
</evidence>
<sequence length="671" mass="70564">MRSVLLAAMLVTSVFAGVTAFAGSAAAANLNNDKIVFNGETIYAQNDAGGDDGDWSGKTVTLYTYDDGVGTYVDQYDANESGAIQFTRNDLEGKYILQGPDQSGNTGLQFQVVPQTLEFKKTNITTTTDSKDITINLKDTNRAGSFDVTVESNANGFTNVTRSFNREVDGGKSITVPIEGLAKESGTGNYTLNVNVTDTAANKDINLQLNKPGKVNAYFPQTVIGEERGDVVEIPVEMENTQTANVTIGSAETNFVADVHVQDNNDDGKNATILLNTALTQGDEKFISVKGSSDSLTLTDDVKYRKGTDISGPLASGNYELSVSVPDNANEGWRPVNVATLAISQRSTDSAQSWIAPQSSINSDTETSDLPDVVTQRDNAAQGDYAIVQVKASGLYGDLSQQHLSSDSSSDGLNFTVRDANPGPNSNVTSFAGNNAGVTLFQDAKNNTFYAAINTNSEALVNGNKKLPTGEWNATFKVTPEFHKLVKNNETVSTTFTVEEPSATINGGNDVVVPQGEVNITGTTNLAPGTELTVQSKAGGNFLKSATAEVGQSGNFSAPFDFSNANNGTEFTVSLRNTGGVGSVDYDSISGTVSTEANVGETTTTSDSTTTTTTETTTTTTTTADTTTTTEETTTEETTTTEQTGSIPGFGVAVSMVALVAAALLALRRSN</sequence>
<keyword evidence="12" id="KW-0325">Glycoprotein</keyword>
<dbReference type="InterPro" id="IPR057149">
    <property type="entry name" value="DUF7827"/>
</dbReference>
<evidence type="ECO:0000256" key="13">
    <source>
        <dbReference type="SAM" id="MobiDB-lite"/>
    </source>
</evidence>
<evidence type="ECO:0000256" key="3">
    <source>
        <dbReference type="ARBA" id="ARBA00009327"/>
    </source>
</evidence>
<feature type="domain" description="PGF-CTERM archaeal protein-sorting signal" evidence="15">
    <location>
        <begin position="647"/>
        <end position="669"/>
    </location>
</feature>
<dbReference type="Proteomes" id="UP001595945">
    <property type="component" value="Unassembled WGS sequence"/>
</dbReference>
<dbReference type="RefSeq" id="WP_254266978.1">
    <property type="nucleotide sequence ID" value="NZ_CP100400.1"/>
</dbReference>
<keyword evidence="11 14" id="KW-0472">Membrane</keyword>
<evidence type="ECO:0000256" key="7">
    <source>
        <dbReference type="ARBA" id="ARBA00022601"/>
    </source>
</evidence>
<evidence type="ECO:0000256" key="4">
    <source>
        <dbReference type="ARBA" id="ARBA00022475"/>
    </source>
</evidence>
<comment type="subcellular location">
    <subcellularLocation>
        <location evidence="1">Cell membrane</location>
    </subcellularLocation>
    <subcellularLocation>
        <location evidence="2">Secreted</location>
        <location evidence="2">Cell wall</location>
        <location evidence="2">S-layer</location>
    </subcellularLocation>
</comment>
<evidence type="ECO:0000259" key="16">
    <source>
        <dbReference type="Pfam" id="PF25162"/>
    </source>
</evidence>
<keyword evidence="4" id="KW-1003">Cell membrane</keyword>
<feature type="compositionally biased region" description="Low complexity" evidence="13">
    <location>
        <begin position="601"/>
        <end position="642"/>
    </location>
</feature>
<comment type="caution">
    <text evidence="17">The sequence shown here is derived from an EMBL/GenBank/DDBJ whole genome shotgun (WGS) entry which is preliminary data.</text>
</comment>
<organism evidence="17 18">
    <name type="scientific">Halorussus aquaticus</name>
    <dbReference type="NCBI Taxonomy" id="2953748"/>
    <lineage>
        <taxon>Archaea</taxon>
        <taxon>Methanobacteriati</taxon>
        <taxon>Methanobacteriota</taxon>
        <taxon>Stenosarchaea group</taxon>
        <taxon>Halobacteria</taxon>
        <taxon>Halobacteriales</taxon>
        <taxon>Haladaptataceae</taxon>
        <taxon>Halorussus</taxon>
    </lineage>
</organism>
<dbReference type="GeneID" id="73045390"/>
<evidence type="ECO:0000259" key="15">
    <source>
        <dbReference type="Pfam" id="PF18204"/>
    </source>
</evidence>
<keyword evidence="18" id="KW-1185">Reference proteome</keyword>
<feature type="region of interest" description="Disordered" evidence="13">
    <location>
        <begin position="598"/>
        <end position="646"/>
    </location>
</feature>
<keyword evidence="9" id="KW-0732">Signal</keyword>
<name>A0ABD5PYJ7_9EURY</name>
<dbReference type="Pfam" id="PF25162">
    <property type="entry name" value="DUF7827"/>
    <property type="match status" value="1"/>
</dbReference>
<evidence type="ECO:0000256" key="6">
    <source>
        <dbReference type="ARBA" id="ARBA00022525"/>
    </source>
</evidence>
<gene>
    <name evidence="17" type="ORF">ACFO9K_04715</name>
</gene>
<dbReference type="GO" id="GO:0005886">
    <property type="term" value="C:plasma membrane"/>
    <property type="evidence" value="ECO:0007669"/>
    <property type="project" value="UniProtKB-SubCell"/>
</dbReference>
<evidence type="ECO:0000256" key="11">
    <source>
        <dbReference type="ARBA" id="ARBA00023136"/>
    </source>
</evidence>
<evidence type="ECO:0000256" key="8">
    <source>
        <dbReference type="ARBA" id="ARBA00022692"/>
    </source>
</evidence>
<feature type="transmembrane region" description="Helical" evidence="14">
    <location>
        <begin position="647"/>
        <end position="667"/>
    </location>
</feature>
<protein>
    <submittedName>
        <fullName evidence="17">BGTF surface domain-containing protein</fullName>
    </submittedName>
</protein>
<comment type="similarity">
    <text evidence="3">Belongs to the halobacterial S-layer protein family.</text>
</comment>